<feature type="region of interest" description="Disordered" evidence="1">
    <location>
        <begin position="21"/>
        <end position="85"/>
    </location>
</feature>
<dbReference type="Proteomes" id="UP000054560">
    <property type="component" value="Unassembled WGS sequence"/>
</dbReference>
<proteinExistence type="predicted"/>
<accession>A0A0L0F271</accession>
<feature type="non-terminal residue" evidence="2">
    <location>
        <position position="1"/>
    </location>
</feature>
<keyword evidence="3" id="KW-1185">Reference proteome</keyword>
<feature type="non-terminal residue" evidence="2">
    <location>
        <position position="85"/>
    </location>
</feature>
<dbReference type="GeneID" id="25917261"/>
<gene>
    <name evidence="2" type="ORF">SARC_16757</name>
</gene>
<evidence type="ECO:0000256" key="1">
    <source>
        <dbReference type="SAM" id="MobiDB-lite"/>
    </source>
</evidence>
<protein>
    <submittedName>
        <fullName evidence="2">Uncharacterized protein</fullName>
    </submittedName>
</protein>
<dbReference type="RefSeq" id="XP_014144613.1">
    <property type="nucleotide sequence ID" value="XM_014289138.1"/>
</dbReference>
<reference evidence="2 3" key="1">
    <citation type="submission" date="2011-02" db="EMBL/GenBank/DDBJ databases">
        <title>The Genome Sequence of Sphaeroforma arctica JP610.</title>
        <authorList>
            <consortium name="The Broad Institute Genome Sequencing Platform"/>
            <person name="Russ C."/>
            <person name="Cuomo C."/>
            <person name="Young S.K."/>
            <person name="Zeng Q."/>
            <person name="Gargeya S."/>
            <person name="Alvarado L."/>
            <person name="Berlin A."/>
            <person name="Chapman S.B."/>
            <person name="Chen Z."/>
            <person name="Freedman E."/>
            <person name="Gellesch M."/>
            <person name="Goldberg J."/>
            <person name="Griggs A."/>
            <person name="Gujja S."/>
            <person name="Heilman E."/>
            <person name="Heiman D."/>
            <person name="Howarth C."/>
            <person name="Mehta T."/>
            <person name="Neiman D."/>
            <person name="Pearson M."/>
            <person name="Roberts A."/>
            <person name="Saif S."/>
            <person name="Shea T."/>
            <person name="Shenoy N."/>
            <person name="Sisk P."/>
            <person name="Stolte C."/>
            <person name="Sykes S."/>
            <person name="White J."/>
            <person name="Yandava C."/>
            <person name="Burger G."/>
            <person name="Gray M.W."/>
            <person name="Holland P.W.H."/>
            <person name="King N."/>
            <person name="Lang F.B.F."/>
            <person name="Roger A.J."/>
            <person name="Ruiz-Trillo I."/>
            <person name="Haas B."/>
            <person name="Nusbaum C."/>
            <person name="Birren B."/>
        </authorList>
    </citation>
    <scope>NUCLEOTIDE SEQUENCE [LARGE SCALE GENOMIC DNA]</scope>
    <source>
        <strain evidence="2 3">JP610</strain>
    </source>
</reference>
<organism evidence="2 3">
    <name type="scientific">Sphaeroforma arctica JP610</name>
    <dbReference type="NCBI Taxonomy" id="667725"/>
    <lineage>
        <taxon>Eukaryota</taxon>
        <taxon>Ichthyosporea</taxon>
        <taxon>Ichthyophonida</taxon>
        <taxon>Sphaeroforma</taxon>
    </lineage>
</organism>
<sequence>VWLALQACFSDDKRGDIMRLLGYPQAPPAPSPEPTPTGIHTHPYANTQDAQRMGMAQPDSGRIDDNAPVSRVGSVVEGAEASPAQ</sequence>
<name>A0A0L0F271_9EUKA</name>
<feature type="compositionally biased region" description="Pro residues" evidence="1">
    <location>
        <begin position="25"/>
        <end position="35"/>
    </location>
</feature>
<dbReference type="EMBL" id="KQ250404">
    <property type="protein sequence ID" value="KNC70711.1"/>
    <property type="molecule type" value="Genomic_DNA"/>
</dbReference>
<dbReference type="AlphaFoldDB" id="A0A0L0F271"/>
<evidence type="ECO:0000313" key="3">
    <source>
        <dbReference type="Proteomes" id="UP000054560"/>
    </source>
</evidence>
<evidence type="ECO:0000313" key="2">
    <source>
        <dbReference type="EMBL" id="KNC70711.1"/>
    </source>
</evidence>